<dbReference type="PANTHER" id="PTHR33938">
    <property type="entry name" value="FERULOYL ESTERASE B-RELATED"/>
    <property type="match status" value="1"/>
</dbReference>
<accession>A0AAD9S9T8</accession>
<dbReference type="EC" id="3.1.1.-" evidence="8"/>
<dbReference type="SUPFAM" id="SSF53474">
    <property type="entry name" value="alpha/beta-Hydrolases"/>
    <property type="match status" value="1"/>
</dbReference>
<keyword evidence="6" id="KW-0106">Calcium</keyword>
<evidence type="ECO:0000256" key="4">
    <source>
        <dbReference type="ARBA" id="ARBA00022729"/>
    </source>
</evidence>
<evidence type="ECO:0000256" key="5">
    <source>
        <dbReference type="ARBA" id="ARBA00022801"/>
    </source>
</evidence>
<evidence type="ECO:0000256" key="6">
    <source>
        <dbReference type="ARBA" id="ARBA00022837"/>
    </source>
</evidence>
<dbReference type="Pfam" id="PF07519">
    <property type="entry name" value="Tannase"/>
    <property type="match status" value="1"/>
</dbReference>
<evidence type="ECO:0000256" key="3">
    <source>
        <dbReference type="ARBA" id="ARBA00022723"/>
    </source>
</evidence>
<dbReference type="InterPro" id="IPR011118">
    <property type="entry name" value="Tannase/feruloyl_esterase"/>
</dbReference>
<sequence>MRFVGVGGGGWSAGEIGTDMRSALASQGYAVATTNAGYDHDVFGTADSWLMKSPGNLDYPLILNFGHRALHDMAVIAKHVIREAYGSGPDFSYWQGCSSGGRQGLTIASKYPNDYDGILTSCPAVNFPALLMAMYWPQFAMNQKGVYPHACEFEALRAGSLQFCGGLDGVKDGVIARPDLCTFDPITLAGTSFDCEGSSIVVSEDAVNVFKDIVHGPVDPDGNKLFPGIMPGTALVGLMATANTLCNGKHCSHGLPFTAADDWIQLMLKKDPYFDPTKMSHADYAHLFRKSVAEWDAMFNSNNPDMDQFRLLGKKMISWHSVNDEAVPVLAMRQFYERVLARDQAHNITTRDYYRYFEVPGATHCSAPTGVPYPLGALRTLQSWVEDAVAPGELPSVPLGHQRTEAKVHRPICAYPGTAFETKTGVACRVSGDEANDLKQYIKDEL</sequence>
<gene>
    <name evidence="9" type="ORF">N8I77_009569</name>
</gene>
<dbReference type="Gene3D" id="3.40.50.1820">
    <property type="entry name" value="alpha/beta hydrolase"/>
    <property type="match status" value="1"/>
</dbReference>
<keyword evidence="2" id="KW-0719">Serine esterase</keyword>
<evidence type="ECO:0000256" key="8">
    <source>
        <dbReference type="RuleBase" id="RU361238"/>
    </source>
</evidence>
<keyword evidence="10" id="KW-1185">Reference proteome</keyword>
<evidence type="ECO:0000256" key="1">
    <source>
        <dbReference type="ARBA" id="ARBA00006249"/>
    </source>
</evidence>
<dbReference type="InterPro" id="IPR029058">
    <property type="entry name" value="AB_hydrolase_fold"/>
</dbReference>
<dbReference type="PANTHER" id="PTHR33938:SF8">
    <property type="entry name" value="CARBOXYLIC ESTER HYDROLASE"/>
    <property type="match status" value="1"/>
</dbReference>
<protein>
    <recommendedName>
        <fullName evidence="8">Carboxylic ester hydrolase</fullName>
        <ecNumber evidence="8">3.1.1.-</ecNumber>
    </recommendedName>
</protein>
<evidence type="ECO:0000313" key="10">
    <source>
        <dbReference type="Proteomes" id="UP001265746"/>
    </source>
</evidence>
<organism evidence="9 10">
    <name type="scientific">Phomopsis amygdali</name>
    <name type="common">Fusicoccum amygdali</name>
    <dbReference type="NCBI Taxonomy" id="1214568"/>
    <lineage>
        <taxon>Eukaryota</taxon>
        <taxon>Fungi</taxon>
        <taxon>Dikarya</taxon>
        <taxon>Ascomycota</taxon>
        <taxon>Pezizomycotina</taxon>
        <taxon>Sordariomycetes</taxon>
        <taxon>Sordariomycetidae</taxon>
        <taxon>Diaporthales</taxon>
        <taxon>Diaporthaceae</taxon>
        <taxon>Diaporthe</taxon>
    </lineage>
</organism>
<dbReference type="GO" id="GO:0046872">
    <property type="term" value="F:metal ion binding"/>
    <property type="evidence" value="ECO:0007669"/>
    <property type="project" value="UniProtKB-KW"/>
</dbReference>
<keyword evidence="5 8" id="KW-0378">Hydrolase</keyword>
<dbReference type="GO" id="GO:0030600">
    <property type="term" value="F:feruloyl esterase activity"/>
    <property type="evidence" value="ECO:0007669"/>
    <property type="project" value="UniProtKB-ARBA"/>
</dbReference>
<comment type="similarity">
    <text evidence="1 8">Belongs to the tannase family.</text>
</comment>
<evidence type="ECO:0000256" key="7">
    <source>
        <dbReference type="ARBA" id="ARBA00023157"/>
    </source>
</evidence>
<comment type="caution">
    <text evidence="9">The sequence shown here is derived from an EMBL/GenBank/DDBJ whole genome shotgun (WGS) entry which is preliminary data.</text>
</comment>
<name>A0AAD9S9T8_PHOAM</name>
<keyword evidence="7" id="KW-1015">Disulfide bond</keyword>
<reference evidence="9" key="1">
    <citation type="submission" date="2023-06" db="EMBL/GenBank/DDBJ databases">
        <authorList>
            <person name="Noh H."/>
        </authorList>
    </citation>
    <scope>NUCLEOTIDE SEQUENCE</scope>
    <source>
        <strain evidence="9">DUCC20226</strain>
    </source>
</reference>
<evidence type="ECO:0000256" key="2">
    <source>
        <dbReference type="ARBA" id="ARBA00022487"/>
    </source>
</evidence>
<keyword evidence="3" id="KW-0479">Metal-binding</keyword>
<dbReference type="EMBL" id="JAUJFL010000005">
    <property type="protein sequence ID" value="KAK2603086.1"/>
    <property type="molecule type" value="Genomic_DNA"/>
</dbReference>
<dbReference type="AlphaFoldDB" id="A0AAD9S9T8"/>
<evidence type="ECO:0000313" key="9">
    <source>
        <dbReference type="EMBL" id="KAK2603086.1"/>
    </source>
</evidence>
<proteinExistence type="inferred from homology"/>
<dbReference type="Proteomes" id="UP001265746">
    <property type="component" value="Unassembled WGS sequence"/>
</dbReference>
<keyword evidence="4" id="KW-0732">Signal</keyword>